<dbReference type="Proteomes" id="UP000199071">
    <property type="component" value="Unassembled WGS sequence"/>
</dbReference>
<evidence type="ECO:0000313" key="3">
    <source>
        <dbReference type="Proteomes" id="UP000199071"/>
    </source>
</evidence>
<dbReference type="RefSeq" id="WP_090875531.1">
    <property type="nucleotide sequence ID" value="NZ_FMXQ01000002.1"/>
</dbReference>
<feature type="signal peptide" evidence="1">
    <location>
        <begin position="1"/>
        <end position="20"/>
    </location>
</feature>
<dbReference type="STRING" id="665467.SAMN02982931_01261"/>
<proteinExistence type="predicted"/>
<evidence type="ECO:0000313" key="2">
    <source>
        <dbReference type="EMBL" id="SDB15941.1"/>
    </source>
</evidence>
<protein>
    <submittedName>
        <fullName evidence="2">Uncharacterized protein</fullName>
    </submittedName>
</protein>
<name>A0A1G6B5R8_9HYPH</name>
<sequence length="125" mass="13195">MRGAVLGFLLLLTPAASAFAGEADVIDVVATPETGGTWRFDVTVRHDDAGWDHYADAWEVRALDGTVLGTRTLLHPHDTEQPFTRSLSGVAIPEGTTEVEVAAHDKVHAFGGATMRVSLDAAAGN</sequence>
<dbReference type="AlphaFoldDB" id="A0A1G6B5R8"/>
<organism evidence="2 3">
    <name type="scientific">Bauldia litoralis</name>
    <dbReference type="NCBI Taxonomy" id="665467"/>
    <lineage>
        <taxon>Bacteria</taxon>
        <taxon>Pseudomonadati</taxon>
        <taxon>Pseudomonadota</taxon>
        <taxon>Alphaproteobacteria</taxon>
        <taxon>Hyphomicrobiales</taxon>
        <taxon>Kaistiaceae</taxon>
        <taxon>Bauldia</taxon>
    </lineage>
</organism>
<feature type="chain" id="PRO_5011717969" evidence="1">
    <location>
        <begin position="21"/>
        <end position="125"/>
    </location>
</feature>
<keyword evidence="1" id="KW-0732">Signal</keyword>
<gene>
    <name evidence="2" type="ORF">SAMN02982931_01261</name>
</gene>
<accession>A0A1G6B5R8</accession>
<keyword evidence="3" id="KW-1185">Reference proteome</keyword>
<dbReference type="OrthoDB" id="573055at2"/>
<dbReference type="EMBL" id="FMXQ01000002">
    <property type="protein sequence ID" value="SDB15941.1"/>
    <property type="molecule type" value="Genomic_DNA"/>
</dbReference>
<reference evidence="2 3" key="1">
    <citation type="submission" date="2016-10" db="EMBL/GenBank/DDBJ databases">
        <authorList>
            <person name="de Groot N.N."/>
        </authorList>
    </citation>
    <scope>NUCLEOTIDE SEQUENCE [LARGE SCALE GENOMIC DNA]</scope>
    <source>
        <strain evidence="2 3">ATCC 35022</strain>
    </source>
</reference>
<evidence type="ECO:0000256" key="1">
    <source>
        <dbReference type="SAM" id="SignalP"/>
    </source>
</evidence>